<evidence type="ECO:0000256" key="4">
    <source>
        <dbReference type="ARBA" id="ARBA00022719"/>
    </source>
</evidence>
<dbReference type="AlphaFoldDB" id="C6E1C8"/>
<keyword evidence="5 10" id="KW-1133">Transmembrane helix</keyword>
<evidence type="ECO:0000256" key="7">
    <source>
        <dbReference type="ARBA" id="ARBA00023136"/>
    </source>
</evidence>
<dbReference type="HOGENOM" id="CLU_926728_0_0_7"/>
<gene>
    <name evidence="12" type="ordered locus">GM21_2740</name>
</gene>
<evidence type="ECO:0000256" key="10">
    <source>
        <dbReference type="SAM" id="Phobius"/>
    </source>
</evidence>
<evidence type="ECO:0000256" key="2">
    <source>
        <dbReference type="ARBA" id="ARBA00006214"/>
    </source>
</evidence>
<feature type="transmembrane region" description="Helical" evidence="10">
    <location>
        <begin position="12"/>
        <end position="35"/>
    </location>
</feature>
<reference evidence="12" key="1">
    <citation type="submission" date="2009-07" db="EMBL/GenBank/DDBJ databases">
        <title>Complete sequence of Geobacter sp. M21.</title>
        <authorList>
            <consortium name="US DOE Joint Genome Institute"/>
            <person name="Lucas S."/>
            <person name="Copeland A."/>
            <person name="Lapidus A."/>
            <person name="Glavina del Rio T."/>
            <person name="Dalin E."/>
            <person name="Tice H."/>
            <person name="Bruce D."/>
            <person name="Goodwin L."/>
            <person name="Pitluck S."/>
            <person name="Saunders E."/>
            <person name="Brettin T."/>
            <person name="Detter J.C."/>
            <person name="Han C."/>
            <person name="Larimer F."/>
            <person name="Land M."/>
            <person name="Hauser L."/>
            <person name="Kyrpides N."/>
            <person name="Ovchinnikova G."/>
            <person name="Lovley D."/>
        </authorList>
    </citation>
    <scope>NUCLEOTIDE SEQUENCE [LARGE SCALE GENOMIC DNA]</scope>
    <source>
        <strain evidence="12">M21</strain>
    </source>
</reference>
<feature type="transmembrane region" description="Helical" evidence="10">
    <location>
        <begin position="152"/>
        <end position="172"/>
    </location>
</feature>
<keyword evidence="3 10" id="KW-0812">Transmembrane</keyword>
<proteinExistence type="inferred from homology"/>
<dbReference type="Pfam" id="PF07784">
    <property type="entry name" value="DUF1622"/>
    <property type="match status" value="1"/>
</dbReference>
<feature type="domain" description="Vitamin K epoxide reductase" evidence="11">
    <location>
        <begin position="152"/>
        <end position="279"/>
    </location>
</feature>
<dbReference type="eggNOG" id="COG4828">
    <property type="taxonomic scope" value="Bacteria"/>
</dbReference>
<keyword evidence="4" id="KW-0874">Quinone</keyword>
<evidence type="ECO:0000256" key="5">
    <source>
        <dbReference type="ARBA" id="ARBA00022989"/>
    </source>
</evidence>
<dbReference type="GO" id="GO:0048038">
    <property type="term" value="F:quinone binding"/>
    <property type="evidence" value="ECO:0007669"/>
    <property type="project" value="UniProtKB-KW"/>
</dbReference>
<evidence type="ECO:0000256" key="1">
    <source>
        <dbReference type="ARBA" id="ARBA00004141"/>
    </source>
</evidence>
<keyword evidence="6" id="KW-0560">Oxidoreductase</keyword>
<dbReference type="PANTHER" id="PTHR38468:SF1">
    <property type="entry name" value="SLL0939 PROTEIN"/>
    <property type="match status" value="1"/>
</dbReference>
<dbReference type="GO" id="GO:0016491">
    <property type="term" value="F:oxidoreductase activity"/>
    <property type="evidence" value="ECO:0007669"/>
    <property type="project" value="UniProtKB-KW"/>
</dbReference>
<keyword evidence="7 10" id="KW-0472">Membrane</keyword>
<dbReference type="GO" id="GO:0016020">
    <property type="term" value="C:membrane"/>
    <property type="evidence" value="ECO:0007669"/>
    <property type="project" value="UniProtKB-SubCell"/>
</dbReference>
<comment type="subcellular location">
    <subcellularLocation>
        <location evidence="1">Membrane</location>
        <topology evidence="1">Multi-pass membrane protein</topology>
    </subcellularLocation>
</comment>
<dbReference type="PANTHER" id="PTHR38468">
    <property type="entry name" value="SLL0939 PROTEIN"/>
    <property type="match status" value="1"/>
</dbReference>
<evidence type="ECO:0000256" key="3">
    <source>
        <dbReference type="ARBA" id="ARBA00022692"/>
    </source>
</evidence>
<comment type="similarity">
    <text evidence="2">Belongs to the VKOR family.</text>
</comment>
<protein>
    <recommendedName>
        <fullName evidence="11">Vitamin K epoxide reductase domain-containing protein</fullName>
    </recommendedName>
</protein>
<sequence length="300" mass="32076">MSSFGGAAETVGIAIDAAGVAVIVVGILVALFRFLRSGAKGLDAFRRMRQDLGRGILLGLEFLVAADIIRTVAVEPSLGGVTVLGIIVLIRTFLSMALQVELEGRWPWQRGGGQREVCRAGSGGKGGVMNPDRLSRQLRLGKDAHLDNRRSIVLSSLVALSCMGLISLYQMGIIKHLPEPPLKGLDADRVDASAEAYAHLQTGDAFPGMVSYAVTALLAAMGGRDRAVSSPLLPLALAGKAGVDTVQAARLTVQQFTRHKAACMWCLIAATATLRTALLVLPEARRAWRSFLLRKPFFRH</sequence>
<dbReference type="Pfam" id="PF07884">
    <property type="entry name" value="VKOR"/>
    <property type="match status" value="1"/>
</dbReference>
<name>C6E1C8_GEOSM</name>
<dbReference type="KEGG" id="gem:GM21_2740"/>
<evidence type="ECO:0000256" key="6">
    <source>
        <dbReference type="ARBA" id="ARBA00023002"/>
    </source>
</evidence>
<evidence type="ECO:0000256" key="8">
    <source>
        <dbReference type="ARBA" id="ARBA00023157"/>
    </source>
</evidence>
<feature type="transmembrane region" description="Helical" evidence="10">
    <location>
        <begin position="79"/>
        <end position="100"/>
    </location>
</feature>
<evidence type="ECO:0000313" key="12">
    <source>
        <dbReference type="EMBL" id="ACT18776.1"/>
    </source>
</evidence>
<organism evidence="12">
    <name type="scientific">Geobacter sp. (strain M21)</name>
    <dbReference type="NCBI Taxonomy" id="443144"/>
    <lineage>
        <taxon>Bacteria</taxon>
        <taxon>Pseudomonadati</taxon>
        <taxon>Thermodesulfobacteriota</taxon>
        <taxon>Desulfuromonadia</taxon>
        <taxon>Geobacterales</taxon>
        <taxon>Geobacteraceae</taxon>
        <taxon>Geobacter</taxon>
    </lineage>
</organism>
<dbReference type="InterPro" id="IPR038354">
    <property type="entry name" value="VKOR_sf"/>
</dbReference>
<dbReference type="InterPro" id="IPR012427">
    <property type="entry name" value="DUF1622"/>
</dbReference>
<dbReference type="Gene3D" id="1.20.1440.130">
    <property type="entry name" value="VKOR domain"/>
    <property type="match status" value="1"/>
</dbReference>
<evidence type="ECO:0000256" key="9">
    <source>
        <dbReference type="ARBA" id="ARBA00023284"/>
    </source>
</evidence>
<dbReference type="STRING" id="443144.GM21_2740"/>
<dbReference type="EMBL" id="CP001661">
    <property type="protein sequence ID" value="ACT18776.1"/>
    <property type="molecule type" value="Genomic_DNA"/>
</dbReference>
<dbReference type="InterPro" id="IPR012932">
    <property type="entry name" value="VKOR"/>
</dbReference>
<evidence type="ECO:0000259" key="11">
    <source>
        <dbReference type="Pfam" id="PF07884"/>
    </source>
</evidence>
<accession>C6E1C8</accession>
<keyword evidence="8" id="KW-1015">Disulfide bond</keyword>
<feature type="transmembrane region" description="Helical" evidence="10">
    <location>
        <begin position="56"/>
        <end position="73"/>
    </location>
</feature>
<keyword evidence="9" id="KW-0676">Redox-active center</keyword>